<sequence length="87" mass="10146">MYDSESIDISQNGARPHCGGLNVRKWLNIKFQRRCIGRRGAMELPPLAPHRTPPNFILWGVSKNIFYSLKPKTIVELKQRFAYNEHH</sequence>
<dbReference type="PANTHER" id="PTHR47326:SF1">
    <property type="entry name" value="HTH PSQ-TYPE DOMAIN-CONTAINING PROTEIN"/>
    <property type="match status" value="1"/>
</dbReference>
<accession>A0AA36BZ42</accession>
<protein>
    <submittedName>
        <fullName evidence="1">Uncharacterized protein</fullName>
    </submittedName>
</protein>
<dbReference type="GO" id="GO:0003676">
    <property type="term" value="F:nucleic acid binding"/>
    <property type="evidence" value="ECO:0007669"/>
    <property type="project" value="InterPro"/>
</dbReference>
<dbReference type="InterPro" id="IPR036397">
    <property type="entry name" value="RNaseH_sf"/>
</dbReference>
<name>A0AA36BZ42_OCTVU</name>
<evidence type="ECO:0000313" key="1">
    <source>
        <dbReference type="EMBL" id="CAI9742301.1"/>
    </source>
</evidence>
<dbReference type="EMBL" id="OX597840">
    <property type="protein sequence ID" value="CAI9742301.1"/>
    <property type="molecule type" value="Genomic_DNA"/>
</dbReference>
<gene>
    <name evidence="1" type="ORF">OCTVUL_1B020073</name>
</gene>
<keyword evidence="2" id="KW-1185">Reference proteome</keyword>
<organism evidence="1 2">
    <name type="scientific">Octopus vulgaris</name>
    <name type="common">Common octopus</name>
    <dbReference type="NCBI Taxonomy" id="6645"/>
    <lineage>
        <taxon>Eukaryota</taxon>
        <taxon>Metazoa</taxon>
        <taxon>Spiralia</taxon>
        <taxon>Lophotrochozoa</taxon>
        <taxon>Mollusca</taxon>
        <taxon>Cephalopoda</taxon>
        <taxon>Coleoidea</taxon>
        <taxon>Octopodiformes</taxon>
        <taxon>Octopoda</taxon>
        <taxon>Incirrata</taxon>
        <taxon>Octopodidae</taxon>
        <taxon>Octopus</taxon>
    </lineage>
</organism>
<dbReference type="PANTHER" id="PTHR47326">
    <property type="entry name" value="TRANSPOSABLE ELEMENT TC3 TRANSPOSASE-LIKE PROTEIN"/>
    <property type="match status" value="1"/>
</dbReference>
<reference evidence="1" key="1">
    <citation type="submission" date="2023-08" db="EMBL/GenBank/DDBJ databases">
        <authorList>
            <person name="Alioto T."/>
            <person name="Alioto T."/>
            <person name="Gomez Garrido J."/>
        </authorList>
    </citation>
    <scope>NUCLEOTIDE SEQUENCE</scope>
</reference>
<evidence type="ECO:0000313" key="2">
    <source>
        <dbReference type="Proteomes" id="UP001162480"/>
    </source>
</evidence>
<dbReference type="AlphaFoldDB" id="A0AA36BZ42"/>
<dbReference type="Gene3D" id="3.30.420.10">
    <property type="entry name" value="Ribonuclease H-like superfamily/Ribonuclease H"/>
    <property type="match status" value="1"/>
</dbReference>
<dbReference type="Proteomes" id="UP001162480">
    <property type="component" value="Chromosome 27"/>
</dbReference>
<proteinExistence type="predicted"/>